<evidence type="ECO:0000256" key="1">
    <source>
        <dbReference type="SAM" id="MobiDB-lite"/>
    </source>
</evidence>
<feature type="compositionally biased region" description="Low complexity" evidence="1">
    <location>
        <begin position="189"/>
        <end position="211"/>
    </location>
</feature>
<dbReference type="Ensembl" id="ENSCSAVT00000018156.1">
    <property type="protein sequence ID" value="ENSCSAVP00000017962.1"/>
    <property type="gene ID" value="ENSCSAVG00000010573.1"/>
</dbReference>
<reference evidence="3" key="1">
    <citation type="submission" date="2003-08" db="EMBL/GenBank/DDBJ databases">
        <authorList>
            <person name="Birren B."/>
            <person name="Nusbaum C."/>
            <person name="Abebe A."/>
            <person name="Abouelleil A."/>
            <person name="Adekoya E."/>
            <person name="Ait-zahra M."/>
            <person name="Allen N."/>
            <person name="Allen T."/>
            <person name="An P."/>
            <person name="Anderson M."/>
            <person name="Anderson S."/>
            <person name="Arachchi H."/>
            <person name="Armbruster J."/>
            <person name="Bachantsang P."/>
            <person name="Baldwin J."/>
            <person name="Barry A."/>
            <person name="Bayul T."/>
            <person name="Blitshsteyn B."/>
            <person name="Bloom T."/>
            <person name="Blye J."/>
            <person name="Boguslavskiy L."/>
            <person name="Borowsky M."/>
            <person name="Boukhgalter B."/>
            <person name="Brunache A."/>
            <person name="Butler J."/>
            <person name="Calixte N."/>
            <person name="Calvo S."/>
            <person name="Camarata J."/>
            <person name="Campo K."/>
            <person name="Chang J."/>
            <person name="Cheshatsang Y."/>
            <person name="Citroen M."/>
            <person name="Collymore A."/>
            <person name="Considine T."/>
            <person name="Cook A."/>
            <person name="Cooke P."/>
            <person name="Corum B."/>
            <person name="Cuomo C."/>
            <person name="David R."/>
            <person name="Dawoe T."/>
            <person name="Degray S."/>
            <person name="Dodge S."/>
            <person name="Dooley K."/>
            <person name="Dorje P."/>
            <person name="Dorjee K."/>
            <person name="Dorris L."/>
            <person name="Duffey N."/>
            <person name="Dupes A."/>
            <person name="Elkins T."/>
            <person name="Engels R."/>
            <person name="Erickson J."/>
            <person name="Farina A."/>
            <person name="Faro S."/>
            <person name="Ferreira P."/>
            <person name="Fischer H."/>
            <person name="Fitzgerald M."/>
            <person name="Foley K."/>
            <person name="Gage D."/>
            <person name="Galagan J."/>
            <person name="Gearin G."/>
            <person name="Gnerre S."/>
            <person name="Gnirke A."/>
            <person name="Goyette A."/>
            <person name="Graham J."/>
            <person name="Grandbois E."/>
            <person name="Gyaltsen K."/>
            <person name="Hafez N."/>
            <person name="Hagopian D."/>
            <person name="Hagos B."/>
            <person name="Hall J."/>
            <person name="Hatcher B."/>
            <person name="Heller A."/>
            <person name="Higgins H."/>
            <person name="Honan T."/>
            <person name="Horn A."/>
            <person name="Houde N."/>
            <person name="Hughes L."/>
            <person name="Hulme W."/>
            <person name="Husby E."/>
            <person name="Iliev I."/>
            <person name="Jaffe D."/>
            <person name="Jones C."/>
            <person name="Kamal M."/>
            <person name="Kamat A."/>
            <person name="Kamvysselis M."/>
            <person name="Karlsson E."/>
            <person name="Kells C."/>
            <person name="Kieu A."/>
            <person name="Kisner P."/>
            <person name="Kodira C."/>
            <person name="Kulbokas E."/>
            <person name="Labutti K."/>
            <person name="Lama D."/>
            <person name="Landers T."/>
            <person name="Leger J."/>
            <person name="Levine S."/>
            <person name="Lewis D."/>
            <person name="Lewis T."/>
            <person name="Lindblad-toh K."/>
            <person name="Liu X."/>
            <person name="Lokyitsang T."/>
            <person name="Lokyitsang Y."/>
            <person name="Lucien O."/>
            <person name="Lui A."/>
            <person name="Ma L.J."/>
            <person name="Mabbitt R."/>
            <person name="Macdonald J."/>
            <person name="Maclean C."/>
            <person name="Major J."/>
            <person name="Manning J."/>
            <person name="Marabella R."/>
            <person name="Maru K."/>
            <person name="Matthews C."/>
            <person name="Mauceli E."/>
            <person name="Mccarthy M."/>
            <person name="Mcdonough S."/>
            <person name="Mcghee T."/>
            <person name="Meldrim J."/>
            <person name="Meneus L."/>
            <person name="Mesirov J."/>
            <person name="Mihalev A."/>
            <person name="Mihova T."/>
            <person name="Mikkelsen T."/>
            <person name="Mlenga V."/>
            <person name="Moru K."/>
            <person name="Mozes J."/>
            <person name="Mulrain L."/>
            <person name="Munson G."/>
            <person name="Naylor J."/>
            <person name="Newes C."/>
            <person name="Nguyen C."/>
            <person name="Nguyen N."/>
            <person name="Nguyen T."/>
            <person name="Nicol R."/>
            <person name="Nielsen C."/>
            <person name="Nizzari M."/>
            <person name="Norbu C."/>
            <person name="Norbu N."/>
            <person name="O'donnell P."/>
            <person name="Okoawo O."/>
            <person name="O'leary S."/>
            <person name="Omotosho B."/>
            <person name="O'neill K."/>
            <person name="Osman S."/>
            <person name="Parker S."/>
            <person name="Perrin D."/>
            <person name="Phunkhang P."/>
            <person name="Piqani B."/>
            <person name="Purcell S."/>
            <person name="Rachupka T."/>
            <person name="Ramasamy U."/>
            <person name="Rameau R."/>
            <person name="Ray V."/>
            <person name="Raymond C."/>
            <person name="Retta R."/>
            <person name="Richardson S."/>
            <person name="Rise C."/>
            <person name="Rodriguez J."/>
            <person name="Rogers J."/>
            <person name="Rogov P."/>
            <person name="Rutman M."/>
            <person name="Schupbach R."/>
            <person name="Seaman C."/>
            <person name="Settipalli S."/>
            <person name="Sharpe T."/>
            <person name="Sheridan J."/>
            <person name="Sherpa N."/>
            <person name="Shi J."/>
            <person name="Smirnov S."/>
            <person name="Smith C."/>
            <person name="Sougnez C."/>
            <person name="Spencer B."/>
            <person name="Stalker J."/>
            <person name="Stange-thomann N."/>
            <person name="Stavropoulos S."/>
            <person name="Stetson K."/>
            <person name="Stone C."/>
            <person name="Stone S."/>
            <person name="Stubbs M."/>
            <person name="Talamas J."/>
            <person name="Tchuinga P."/>
            <person name="Tenzing P."/>
            <person name="Tesfaye S."/>
            <person name="Theodore J."/>
            <person name="Thoulutsang Y."/>
            <person name="Topham K."/>
            <person name="Towey S."/>
            <person name="Tsamla T."/>
            <person name="Tsomo N."/>
            <person name="Vallee D."/>
            <person name="Vassiliev H."/>
            <person name="Venkataraman V."/>
            <person name="Vinson J."/>
            <person name="Vo A."/>
            <person name="Wade C."/>
            <person name="Wang S."/>
            <person name="Wangchuk T."/>
            <person name="Wangdi T."/>
            <person name="Whittaker C."/>
            <person name="Wilkinson J."/>
            <person name="Wu Y."/>
            <person name="Wyman D."/>
            <person name="Yadav S."/>
            <person name="Yang S."/>
            <person name="Yang X."/>
            <person name="Yeager S."/>
            <person name="Yee E."/>
            <person name="Young G."/>
            <person name="Zainoun J."/>
            <person name="Zembeck L."/>
            <person name="Zimmer A."/>
            <person name="Zody M."/>
            <person name="Lander E."/>
        </authorList>
    </citation>
    <scope>NUCLEOTIDE SEQUENCE [LARGE SCALE GENOMIC DNA]</scope>
</reference>
<reference evidence="2" key="2">
    <citation type="submission" date="2025-08" db="UniProtKB">
        <authorList>
            <consortium name="Ensembl"/>
        </authorList>
    </citation>
    <scope>IDENTIFICATION</scope>
</reference>
<feature type="region of interest" description="Disordered" evidence="1">
    <location>
        <begin position="75"/>
        <end position="114"/>
    </location>
</feature>
<dbReference type="GeneTree" id="ENSGT00940000171716"/>
<dbReference type="FunCoup" id="H2ZK46">
    <property type="interactions" value="372"/>
</dbReference>
<dbReference type="InParanoid" id="H2ZK46"/>
<dbReference type="Proteomes" id="UP000007875">
    <property type="component" value="Unassembled WGS sequence"/>
</dbReference>
<name>H2ZK46_CIOSA</name>
<feature type="compositionally biased region" description="Polar residues" evidence="1">
    <location>
        <begin position="102"/>
        <end position="114"/>
    </location>
</feature>
<proteinExistence type="predicted"/>
<dbReference type="HOGENOM" id="CLU_062961_0_0_1"/>
<organism evidence="2 3">
    <name type="scientific">Ciona savignyi</name>
    <name type="common">Pacific transparent sea squirt</name>
    <dbReference type="NCBI Taxonomy" id="51511"/>
    <lineage>
        <taxon>Eukaryota</taxon>
        <taxon>Metazoa</taxon>
        <taxon>Chordata</taxon>
        <taxon>Tunicata</taxon>
        <taxon>Ascidiacea</taxon>
        <taxon>Phlebobranchia</taxon>
        <taxon>Cionidae</taxon>
        <taxon>Ciona</taxon>
    </lineage>
</organism>
<evidence type="ECO:0000313" key="3">
    <source>
        <dbReference type="Proteomes" id="UP000007875"/>
    </source>
</evidence>
<evidence type="ECO:0000313" key="2">
    <source>
        <dbReference type="Ensembl" id="ENSCSAVP00000017962.1"/>
    </source>
</evidence>
<reference evidence="2" key="3">
    <citation type="submission" date="2025-09" db="UniProtKB">
        <authorList>
            <consortium name="Ensembl"/>
        </authorList>
    </citation>
    <scope>IDENTIFICATION</scope>
</reference>
<keyword evidence="3" id="KW-1185">Reference proteome</keyword>
<protein>
    <recommendedName>
        <fullName evidence="4">CCR4-NOT transcription complex subunit 2</fullName>
    </recommendedName>
</protein>
<evidence type="ECO:0008006" key="4">
    <source>
        <dbReference type="Google" id="ProtNLM"/>
    </source>
</evidence>
<dbReference type="AlphaFoldDB" id="H2ZK46"/>
<feature type="region of interest" description="Disordered" evidence="1">
    <location>
        <begin position="189"/>
        <end position="224"/>
    </location>
</feature>
<sequence>MVNDRNQVSAQEVDIMFNSNVGTPKKNKLPFGNSDENDFDMSTYLSQNSGGVAEMLGQSQYPSFYGQQRSLIEGGSTSGVGTRPTVGQQTFGRSLSIPGHITPTSSENQSQVNQSRGILPMNRNSLANMTGIGSNSIPNRMPSPTRGISPIDLFSMKPPGNRPLNTAAISRNHSFSTQSMPISAIGSESLSQFRQQQQQNNLSQGGLSSSGPMGIPGLNPFNLDQSEFPALAQRTRPIGSQPSSSNSTKSPYVHLYDKLNQWFSIFLTS</sequence>
<accession>H2ZK46</accession>